<keyword evidence="9" id="KW-1185">Reference proteome</keyword>
<evidence type="ECO:0000313" key="9">
    <source>
        <dbReference type="Proteomes" id="UP000053237"/>
    </source>
</evidence>
<keyword evidence="5" id="KW-0539">Nucleus</keyword>
<dbReference type="GO" id="GO:0016251">
    <property type="term" value="F:RNA polymerase II general transcription initiation factor activity"/>
    <property type="evidence" value="ECO:0007669"/>
    <property type="project" value="TreeGrafter"/>
</dbReference>
<feature type="region of interest" description="Disordered" evidence="6">
    <location>
        <begin position="249"/>
        <end position="276"/>
    </location>
</feature>
<evidence type="ECO:0000256" key="2">
    <source>
        <dbReference type="ARBA" id="ARBA00009368"/>
    </source>
</evidence>
<dbReference type="GO" id="GO:0005669">
    <property type="term" value="C:transcription factor TFIID complex"/>
    <property type="evidence" value="ECO:0007669"/>
    <property type="project" value="InterPro"/>
</dbReference>
<organism evidence="8 9">
    <name type="scientific">Albugo candida</name>
    <dbReference type="NCBI Taxonomy" id="65357"/>
    <lineage>
        <taxon>Eukaryota</taxon>
        <taxon>Sar</taxon>
        <taxon>Stramenopiles</taxon>
        <taxon>Oomycota</taxon>
        <taxon>Peronosporomycetes</taxon>
        <taxon>Albuginales</taxon>
        <taxon>Albuginaceae</taxon>
        <taxon>Albugo</taxon>
    </lineage>
</organism>
<accession>A0A024GLA1</accession>
<comment type="subcellular location">
    <subcellularLocation>
        <location evidence="1">Nucleus</location>
    </subcellularLocation>
</comment>
<dbReference type="Proteomes" id="UP000053237">
    <property type="component" value="Unassembled WGS sequence"/>
</dbReference>
<evidence type="ECO:0000313" key="8">
    <source>
        <dbReference type="EMBL" id="CCI47489.1"/>
    </source>
</evidence>
<dbReference type="InterPro" id="IPR037817">
    <property type="entry name" value="TAF7"/>
</dbReference>
<protein>
    <recommendedName>
        <fullName evidence="7">TAFII55 protein conserved region domain-containing protein</fullName>
    </recommendedName>
</protein>
<dbReference type="SMART" id="SM01370">
    <property type="entry name" value="TAFII55_N"/>
    <property type="match status" value="1"/>
</dbReference>
<feature type="domain" description="TAFII55 protein conserved region" evidence="7">
    <location>
        <begin position="2"/>
        <end position="148"/>
    </location>
</feature>
<dbReference type="Pfam" id="PF04658">
    <property type="entry name" value="TAFII55_N"/>
    <property type="match status" value="1"/>
</dbReference>
<comment type="caution">
    <text evidence="8">The sequence shown here is derived from an EMBL/GenBank/DDBJ whole genome shotgun (WGS) entry which is preliminary data.</text>
</comment>
<dbReference type="CDD" id="cd08047">
    <property type="entry name" value="TAF7"/>
    <property type="match status" value="1"/>
</dbReference>
<evidence type="ECO:0000256" key="4">
    <source>
        <dbReference type="ARBA" id="ARBA00023163"/>
    </source>
</evidence>
<comment type="similarity">
    <text evidence="2">Belongs to the TAF7 family.</text>
</comment>
<dbReference type="InParanoid" id="A0A024GLA1"/>
<reference evidence="8 9" key="1">
    <citation type="submission" date="2012-05" db="EMBL/GenBank/DDBJ databases">
        <title>Recombination and specialization in a pathogen metapopulation.</title>
        <authorList>
            <person name="Gardiner A."/>
            <person name="Kemen E."/>
            <person name="Schultz-Larsen T."/>
            <person name="MacLean D."/>
            <person name="Van Oosterhout C."/>
            <person name="Jones J.D.G."/>
        </authorList>
    </citation>
    <scope>NUCLEOTIDE SEQUENCE [LARGE SCALE GENOMIC DNA]</scope>
    <source>
        <strain evidence="8 9">Ac Nc2</strain>
    </source>
</reference>
<evidence type="ECO:0000256" key="6">
    <source>
        <dbReference type="SAM" id="MobiDB-lite"/>
    </source>
</evidence>
<name>A0A024GLA1_9STRA</name>
<dbReference type="InterPro" id="IPR006751">
    <property type="entry name" value="TAFII55_prot_cons_reg"/>
</dbReference>
<dbReference type="EMBL" id="CAIX01000172">
    <property type="protein sequence ID" value="CCI47489.1"/>
    <property type="molecule type" value="Genomic_DNA"/>
</dbReference>
<evidence type="ECO:0000259" key="7">
    <source>
        <dbReference type="SMART" id="SM01370"/>
    </source>
</evidence>
<keyword evidence="3" id="KW-0805">Transcription regulation</keyword>
<keyword evidence="4" id="KW-0804">Transcription</keyword>
<evidence type="ECO:0000256" key="3">
    <source>
        <dbReference type="ARBA" id="ARBA00023015"/>
    </source>
</evidence>
<proteinExistence type="inferred from homology"/>
<dbReference type="AlphaFoldDB" id="A0A024GLA1"/>
<sequence length="372" mass="42168">MEQYLLQVPKNLAGEIRSHIANGTAQNIQLVSKADNRHFTFVLSGKEYFAKIAQLPCVLETHKTYDDNFFYKSGEIGQMFIVCEKEDEKEAAKTITEISNGITPPNTNVVKRKYEKTKHYTPFPKPDVARVEEDLIKILQGGPFEEVEEELVEFHDWMVDEAHPNGLIVTDEMELIRQHPEYLNLTLGGYTEEEMDRLQLENELESAMDLDSAGAELEDLSFNHISDDNVPPMTHAPLEMNDEIELQTSRDLEGSSCLAPRASPSLSQDDDGVDDLENELLDGLDEKSAAGDASYQQNPNYLELVATRERLQKCLQDSNRNIFELAAKVDANSNIVVKNRFKQMLETTQAQKAKIAQELVETVERIKQMETV</sequence>
<dbReference type="PANTHER" id="PTHR12228">
    <property type="entry name" value="TRANSCRIPTION INITIATION FACTOR TFIID 55 KD SUBUNIT-RELATED"/>
    <property type="match status" value="1"/>
</dbReference>
<dbReference type="OrthoDB" id="153872at2759"/>
<gene>
    <name evidence="8" type="ORF">BN9_084960</name>
</gene>
<dbReference type="STRING" id="65357.A0A024GLA1"/>
<dbReference type="PANTHER" id="PTHR12228:SF0">
    <property type="entry name" value="TATA-BOX BINDING PROTEIN ASSOCIATED FACTOR 7"/>
    <property type="match status" value="1"/>
</dbReference>
<evidence type="ECO:0000256" key="1">
    <source>
        <dbReference type="ARBA" id="ARBA00004123"/>
    </source>
</evidence>
<dbReference type="GO" id="GO:0051123">
    <property type="term" value="P:RNA polymerase II preinitiation complex assembly"/>
    <property type="evidence" value="ECO:0007669"/>
    <property type="project" value="TreeGrafter"/>
</dbReference>
<evidence type="ECO:0000256" key="5">
    <source>
        <dbReference type="ARBA" id="ARBA00023242"/>
    </source>
</evidence>